<comment type="caution">
    <text evidence="2">The sequence shown here is derived from an EMBL/GenBank/DDBJ whole genome shotgun (WGS) entry which is preliminary data.</text>
</comment>
<dbReference type="Proteomes" id="UP001444661">
    <property type="component" value="Unassembled WGS sequence"/>
</dbReference>
<name>A0ABR1T732_9PEZI</name>
<keyword evidence="3" id="KW-1185">Reference proteome</keyword>
<sequence length="145" mass="15636">MPDGKKNGAGSAPTTAAGRSGHTDPPTRDVLNDFIDKLAPCEKKHTDGKRLDEGIKNPPTVVWAALPNDTITTIVPGAAGISVCAQMFLDRVAERIGDYSDKIGIDACPVKHSEGDFIQYTLYICRDQADRSSWVQFGDKPPIPL</sequence>
<dbReference type="EMBL" id="JAQQWK010000005">
    <property type="protein sequence ID" value="KAK8041659.1"/>
    <property type="molecule type" value="Genomic_DNA"/>
</dbReference>
<feature type="region of interest" description="Disordered" evidence="1">
    <location>
        <begin position="1"/>
        <end position="29"/>
    </location>
</feature>
<organism evidence="2 3">
    <name type="scientific">Apiospora rasikravindrae</name>
    <dbReference type="NCBI Taxonomy" id="990691"/>
    <lineage>
        <taxon>Eukaryota</taxon>
        <taxon>Fungi</taxon>
        <taxon>Dikarya</taxon>
        <taxon>Ascomycota</taxon>
        <taxon>Pezizomycotina</taxon>
        <taxon>Sordariomycetes</taxon>
        <taxon>Xylariomycetidae</taxon>
        <taxon>Amphisphaeriales</taxon>
        <taxon>Apiosporaceae</taxon>
        <taxon>Apiospora</taxon>
    </lineage>
</organism>
<reference evidence="2 3" key="1">
    <citation type="submission" date="2023-01" db="EMBL/GenBank/DDBJ databases">
        <title>Analysis of 21 Apiospora genomes using comparative genomics revels a genus with tremendous synthesis potential of carbohydrate active enzymes and secondary metabolites.</title>
        <authorList>
            <person name="Sorensen T."/>
        </authorList>
    </citation>
    <scope>NUCLEOTIDE SEQUENCE [LARGE SCALE GENOMIC DNA]</scope>
    <source>
        <strain evidence="2 3">CBS 33761</strain>
    </source>
</reference>
<protein>
    <submittedName>
        <fullName evidence="2">Uncharacterized protein</fullName>
    </submittedName>
</protein>
<proteinExistence type="predicted"/>
<evidence type="ECO:0000313" key="3">
    <source>
        <dbReference type="Proteomes" id="UP001444661"/>
    </source>
</evidence>
<evidence type="ECO:0000313" key="2">
    <source>
        <dbReference type="EMBL" id="KAK8041659.1"/>
    </source>
</evidence>
<accession>A0ABR1T732</accession>
<evidence type="ECO:0000256" key="1">
    <source>
        <dbReference type="SAM" id="MobiDB-lite"/>
    </source>
</evidence>
<gene>
    <name evidence="2" type="ORF">PG993_006182</name>
</gene>